<dbReference type="Proteomes" id="UP000183487">
    <property type="component" value="Unassembled WGS sequence"/>
</dbReference>
<feature type="coiled-coil region" evidence="1">
    <location>
        <begin position="48"/>
        <end position="77"/>
    </location>
</feature>
<organism evidence="3 4">
    <name type="scientific">Paraburkholderia fungorum</name>
    <dbReference type="NCBI Taxonomy" id="134537"/>
    <lineage>
        <taxon>Bacteria</taxon>
        <taxon>Pseudomonadati</taxon>
        <taxon>Pseudomonadota</taxon>
        <taxon>Betaproteobacteria</taxon>
        <taxon>Burkholderiales</taxon>
        <taxon>Burkholderiaceae</taxon>
        <taxon>Paraburkholderia</taxon>
    </lineage>
</organism>
<keyword evidence="4" id="KW-1185">Reference proteome</keyword>
<evidence type="ECO:0000313" key="3">
    <source>
        <dbReference type="EMBL" id="SDR54407.1"/>
    </source>
</evidence>
<keyword evidence="1" id="KW-0175">Coiled coil</keyword>
<dbReference type="EMBL" id="FNKP01000004">
    <property type="protein sequence ID" value="SDR54407.1"/>
    <property type="molecule type" value="Genomic_DNA"/>
</dbReference>
<accession>A0A1H1JXQ5</accession>
<dbReference type="AlphaFoldDB" id="A0A1H1JXQ5"/>
<protein>
    <submittedName>
        <fullName evidence="3">Uncharacterized protein</fullName>
    </submittedName>
</protein>
<keyword evidence="2" id="KW-0472">Membrane</keyword>
<evidence type="ECO:0000256" key="1">
    <source>
        <dbReference type="SAM" id="Coils"/>
    </source>
</evidence>
<evidence type="ECO:0000256" key="2">
    <source>
        <dbReference type="SAM" id="Phobius"/>
    </source>
</evidence>
<reference evidence="4" key="1">
    <citation type="submission" date="2016-10" db="EMBL/GenBank/DDBJ databases">
        <authorList>
            <person name="Varghese N."/>
        </authorList>
    </citation>
    <scope>NUCLEOTIDE SEQUENCE [LARGE SCALE GENOMIC DNA]</scope>
    <source>
        <strain evidence="4">GAS106B</strain>
    </source>
</reference>
<proteinExistence type="predicted"/>
<dbReference type="OrthoDB" id="9114133at2"/>
<dbReference type="RefSeq" id="WP_074774063.1">
    <property type="nucleotide sequence ID" value="NZ_FNKP01000004.1"/>
</dbReference>
<feature type="transmembrane region" description="Helical" evidence="2">
    <location>
        <begin position="16"/>
        <end position="41"/>
    </location>
</feature>
<keyword evidence="2" id="KW-0812">Transmembrane</keyword>
<gene>
    <name evidence="3" type="ORF">SAMN05443245_7420</name>
</gene>
<keyword evidence="2" id="KW-1133">Transmembrane helix</keyword>
<sequence>MLKVLFKDALKSPGKLLALCLVVYLAAASFFVAGFLLLVAARWIQKSMQQKAKAIAAADAEAEAARIETEKLAAAARAAQAAKTAVADTPVASATGPAANDPSASQSTALPQYAKSAVVIPFRTGTQ</sequence>
<name>A0A1H1JXQ5_9BURK</name>
<evidence type="ECO:0000313" key="4">
    <source>
        <dbReference type="Proteomes" id="UP000183487"/>
    </source>
</evidence>